<gene>
    <name evidence="2" type="ORF">SLEP1_g25290</name>
</gene>
<reference evidence="2 3" key="1">
    <citation type="journal article" date="2021" name="Commun. Biol.">
        <title>The genome of Shorea leprosula (Dipterocarpaceae) highlights the ecological relevance of drought in aseasonal tropical rainforests.</title>
        <authorList>
            <person name="Ng K.K.S."/>
            <person name="Kobayashi M.J."/>
            <person name="Fawcett J.A."/>
            <person name="Hatakeyama M."/>
            <person name="Paape T."/>
            <person name="Ng C.H."/>
            <person name="Ang C.C."/>
            <person name="Tnah L.H."/>
            <person name="Lee C.T."/>
            <person name="Nishiyama T."/>
            <person name="Sese J."/>
            <person name="O'Brien M.J."/>
            <person name="Copetti D."/>
            <person name="Mohd Noor M.I."/>
            <person name="Ong R.C."/>
            <person name="Putra M."/>
            <person name="Sireger I.Z."/>
            <person name="Indrioko S."/>
            <person name="Kosugi Y."/>
            <person name="Izuno A."/>
            <person name="Isagi Y."/>
            <person name="Lee S.L."/>
            <person name="Shimizu K.K."/>
        </authorList>
    </citation>
    <scope>NUCLEOTIDE SEQUENCE [LARGE SCALE GENOMIC DNA]</scope>
    <source>
        <strain evidence="2">214</strain>
    </source>
</reference>
<accession>A0AAV5JIP0</accession>
<name>A0AAV5JIP0_9ROSI</name>
<feature type="coiled-coil region" evidence="1">
    <location>
        <begin position="38"/>
        <end position="86"/>
    </location>
</feature>
<organism evidence="2 3">
    <name type="scientific">Rubroshorea leprosula</name>
    <dbReference type="NCBI Taxonomy" id="152421"/>
    <lineage>
        <taxon>Eukaryota</taxon>
        <taxon>Viridiplantae</taxon>
        <taxon>Streptophyta</taxon>
        <taxon>Embryophyta</taxon>
        <taxon>Tracheophyta</taxon>
        <taxon>Spermatophyta</taxon>
        <taxon>Magnoliopsida</taxon>
        <taxon>eudicotyledons</taxon>
        <taxon>Gunneridae</taxon>
        <taxon>Pentapetalae</taxon>
        <taxon>rosids</taxon>
        <taxon>malvids</taxon>
        <taxon>Malvales</taxon>
        <taxon>Dipterocarpaceae</taxon>
        <taxon>Rubroshorea</taxon>
    </lineage>
</organism>
<evidence type="ECO:0000313" key="3">
    <source>
        <dbReference type="Proteomes" id="UP001054252"/>
    </source>
</evidence>
<feature type="coiled-coil region" evidence="1">
    <location>
        <begin position="182"/>
        <end position="216"/>
    </location>
</feature>
<dbReference type="Gene3D" id="1.20.5.340">
    <property type="match status" value="1"/>
</dbReference>
<keyword evidence="3" id="KW-1185">Reference proteome</keyword>
<evidence type="ECO:0000256" key="1">
    <source>
        <dbReference type="SAM" id="Coils"/>
    </source>
</evidence>
<protein>
    <submittedName>
        <fullName evidence="2">Uncharacterized protein</fullName>
    </submittedName>
</protein>
<sequence length="235" mass="27314">MELLKLSKFKLQLRALVTESRDLRERERSATEQIHLLIQKQKQTEEEYSRKFQELQAEVASCNESREKLQRKVSYLQNDNALLETKQKELKGTIDGLLQSRDDFIKSYQESTYKMKCSIEARDRKLTVLAEKINSHLSLFDSIEKEASSVKHVVDEVQRIVSEKEQLVAGLKTKMDQVSSFEKVFVEKINNLENKLKSNEAECQRKDKTVSDLEAKLEIARISNDSCQIQIQEIS</sequence>
<dbReference type="EMBL" id="BPVZ01000041">
    <property type="protein sequence ID" value="GKV14404.1"/>
    <property type="molecule type" value="Genomic_DNA"/>
</dbReference>
<dbReference type="SUPFAM" id="SSF57997">
    <property type="entry name" value="Tropomyosin"/>
    <property type="match status" value="1"/>
</dbReference>
<comment type="caution">
    <text evidence="2">The sequence shown here is derived from an EMBL/GenBank/DDBJ whole genome shotgun (WGS) entry which is preliminary data.</text>
</comment>
<evidence type="ECO:0000313" key="2">
    <source>
        <dbReference type="EMBL" id="GKV14404.1"/>
    </source>
</evidence>
<dbReference type="AlphaFoldDB" id="A0AAV5JIP0"/>
<dbReference type="Proteomes" id="UP001054252">
    <property type="component" value="Unassembled WGS sequence"/>
</dbReference>
<proteinExistence type="predicted"/>
<keyword evidence="1" id="KW-0175">Coiled coil</keyword>